<proteinExistence type="predicted"/>
<evidence type="ECO:0000256" key="1">
    <source>
        <dbReference type="ARBA" id="ARBA00023121"/>
    </source>
</evidence>
<sequence>MSIGILTDSTADLPDELYKKFDIGVIPLTVNFGDDTFIDGVEITSEEFFQKLDQYNEQPTTSMPSVGNFIEKYKELNKKYDRIISIHLSGNLSGTLNSAKLAARECSDIDIYPIDSKSISLGLGFQVLYAARLIKAGKNISEIKDKLAKAKDNLLLYFTVNDLTYMKEGGRIGKAQAFLGSILNINPVISISTETGEVEPLDKVRGKKRTFRKMLEIAESRISGKDKVWIGFAHGDRKEDMLKFKNKLIDKLDSSYNIDKEVYETRISPTLGSHVGPSVYAGFIMTDIELN</sequence>
<keyword evidence="1" id="KW-0446">Lipid-binding</keyword>
<dbReference type="InterPro" id="IPR043168">
    <property type="entry name" value="DegV_C"/>
</dbReference>
<dbReference type="GO" id="GO:0008289">
    <property type="term" value="F:lipid binding"/>
    <property type="evidence" value="ECO:0007669"/>
    <property type="project" value="UniProtKB-KW"/>
</dbReference>
<keyword evidence="3" id="KW-1185">Reference proteome</keyword>
<dbReference type="PANTHER" id="PTHR33434">
    <property type="entry name" value="DEGV DOMAIN-CONTAINING PROTEIN DR_1986-RELATED"/>
    <property type="match status" value="1"/>
</dbReference>
<dbReference type="AlphaFoldDB" id="A0A931AS33"/>
<dbReference type="EMBL" id="JADPIE010000003">
    <property type="protein sequence ID" value="MBF8436851.1"/>
    <property type="molecule type" value="Genomic_DNA"/>
</dbReference>
<dbReference type="RefSeq" id="WP_270453768.1">
    <property type="nucleotide sequence ID" value="NZ_JADPIE010000003.1"/>
</dbReference>
<dbReference type="Gene3D" id="3.30.1180.10">
    <property type="match status" value="1"/>
</dbReference>
<dbReference type="PANTHER" id="PTHR33434:SF2">
    <property type="entry name" value="FATTY ACID-BINDING PROTEIN TM_1468"/>
    <property type="match status" value="1"/>
</dbReference>
<reference evidence="2" key="1">
    <citation type="submission" date="2020-11" db="EMBL/GenBank/DDBJ databases">
        <title>Halonatronomonas betainensis gen. nov., sp. nov. a novel haloalkaliphilic representative of the family Halanaerobiacae capable of betaine degradation.</title>
        <authorList>
            <person name="Boltyanskaya Y."/>
            <person name="Kevbrin V."/>
            <person name="Detkova E."/>
            <person name="Grouzdev D.S."/>
            <person name="Koziaeva V."/>
            <person name="Zhilina T."/>
        </authorList>
    </citation>
    <scope>NUCLEOTIDE SEQUENCE</scope>
    <source>
        <strain evidence="2">Z-7014</strain>
    </source>
</reference>
<dbReference type="PROSITE" id="PS51482">
    <property type="entry name" value="DEGV"/>
    <property type="match status" value="1"/>
</dbReference>
<comment type="caution">
    <text evidence="2">The sequence shown here is derived from an EMBL/GenBank/DDBJ whole genome shotgun (WGS) entry which is preliminary data.</text>
</comment>
<organism evidence="2 3">
    <name type="scientific">Halonatronomonas betaini</name>
    <dbReference type="NCBI Taxonomy" id="2778430"/>
    <lineage>
        <taxon>Bacteria</taxon>
        <taxon>Bacillati</taxon>
        <taxon>Bacillota</taxon>
        <taxon>Clostridia</taxon>
        <taxon>Halanaerobiales</taxon>
        <taxon>Halarsenatibacteraceae</taxon>
        <taxon>Halonatronomonas</taxon>
    </lineage>
</organism>
<dbReference type="Proteomes" id="UP000621436">
    <property type="component" value="Unassembled WGS sequence"/>
</dbReference>
<dbReference type="InterPro" id="IPR003797">
    <property type="entry name" value="DegV"/>
</dbReference>
<protein>
    <submittedName>
        <fullName evidence="2">DegV family protein</fullName>
    </submittedName>
</protein>
<name>A0A931AS33_9FIRM</name>
<dbReference type="SUPFAM" id="SSF82549">
    <property type="entry name" value="DAK1/DegV-like"/>
    <property type="match status" value="1"/>
</dbReference>
<gene>
    <name evidence="2" type="ORF">I0Q91_07175</name>
</gene>
<dbReference type="Pfam" id="PF02645">
    <property type="entry name" value="DegV"/>
    <property type="match status" value="1"/>
</dbReference>
<dbReference type="InterPro" id="IPR050270">
    <property type="entry name" value="DegV_domain_contain"/>
</dbReference>
<evidence type="ECO:0000313" key="2">
    <source>
        <dbReference type="EMBL" id="MBF8436851.1"/>
    </source>
</evidence>
<dbReference type="Gene3D" id="3.40.50.10170">
    <property type="match status" value="1"/>
</dbReference>
<accession>A0A931AS33</accession>
<evidence type="ECO:0000313" key="3">
    <source>
        <dbReference type="Proteomes" id="UP000621436"/>
    </source>
</evidence>
<dbReference type="NCBIfam" id="TIGR00762">
    <property type="entry name" value="DegV"/>
    <property type="match status" value="1"/>
</dbReference>